<dbReference type="Pfam" id="PF05545">
    <property type="entry name" value="FixQ"/>
    <property type="match status" value="1"/>
</dbReference>
<keyword evidence="1" id="KW-0472">Membrane</keyword>
<dbReference type="CDD" id="cd01324">
    <property type="entry name" value="cbb3_Oxidase_CcoQ"/>
    <property type="match status" value="1"/>
</dbReference>
<keyword evidence="3" id="KW-1185">Reference proteome</keyword>
<evidence type="ECO:0000313" key="3">
    <source>
        <dbReference type="Proteomes" id="UP001107961"/>
    </source>
</evidence>
<accession>A0A9Q3W8T8</accession>
<evidence type="ECO:0000256" key="1">
    <source>
        <dbReference type="SAM" id="Phobius"/>
    </source>
</evidence>
<protein>
    <submittedName>
        <fullName evidence="2">Cbb3-type cytochrome c oxidase subunit 3</fullName>
    </submittedName>
</protein>
<name>A0A9Q3W8T8_9GAMM</name>
<evidence type="ECO:0000313" key="2">
    <source>
        <dbReference type="EMBL" id="MCE7510173.1"/>
    </source>
</evidence>
<dbReference type="KEGG" id="axe:P40_11025"/>
<dbReference type="RefSeq" id="WP_022995063.1">
    <property type="nucleotide sequence ID" value="NZ_CBDDTQ010000005.1"/>
</dbReference>
<dbReference type="AlphaFoldDB" id="A0A9Q3W8T8"/>
<dbReference type="GeneID" id="94686851"/>
<gene>
    <name evidence="2" type="ORF">LZG35_16160</name>
</gene>
<keyword evidence="1" id="KW-1133">Transmembrane helix</keyword>
<reference evidence="2" key="1">
    <citation type="submission" date="2022-01" db="EMBL/GenBank/DDBJ databases">
        <authorList>
            <person name="Karlyshev A.V."/>
            <person name="Jaspars M."/>
        </authorList>
    </citation>
    <scope>NUCLEOTIDE SEQUENCE</scope>
    <source>
        <strain evidence="2">AGSA3-2</strain>
    </source>
</reference>
<dbReference type="EMBL" id="JAJVKT010000021">
    <property type="protein sequence ID" value="MCE7510173.1"/>
    <property type="molecule type" value="Genomic_DNA"/>
</dbReference>
<proteinExistence type="predicted"/>
<dbReference type="Proteomes" id="UP001107961">
    <property type="component" value="Unassembled WGS sequence"/>
</dbReference>
<sequence length="56" mass="6492">MTYHSVLTVLFFLAFLALVAWVYRPGRKQQYQELAKLPVRDDQQARAGSDGEQIHE</sequence>
<dbReference type="InterPro" id="IPR008621">
    <property type="entry name" value="Cbb3-typ_cyt_oxidase_comp"/>
</dbReference>
<feature type="transmembrane region" description="Helical" evidence="1">
    <location>
        <begin position="6"/>
        <end position="23"/>
    </location>
</feature>
<comment type="caution">
    <text evidence="2">The sequence shown here is derived from an EMBL/GenBank/DDBJ whole genome shotgun (WGS) entry which is preliminary data.</text>
</comment>
<keyword evidence="1" id="KW-0812">Transmembrane</keyword>
<organism evidence="2 3">
    <name type="scientific">Alloalcanivorax xenomutans</name>
    <dbReference type="NCBI Taxonomy" id="1094342"/>
    <lineage>
        <taxon>Bacteria</taxon>
        <taxon>Pseudomonadati</taxon>
        <taxon>Pseudomonadota</taxon>
        <taxon>Gammaproteobacteria</taxon>
        <taxon>Oceanospirillales</taxon>
        <taxon>Alcanivoracaceae</taxon>
        <taxon>Alloalcanivorax</taxon>
    </lineage>
</organism>